<dbReference type="NCBIfam" id="TIGR02444">
    <property type="entry name" value="TIGR02444 family protein"/>
    <property type="match status" value="1"/>
</dbReference>
<comment type="caution">
    <text evidence="1">The sequence shown here is derived from an EMBL/GenBank/DDBJ whole genome shotgun (WGS) entry which is preliminary data.</text>
</comment>
<dbReference type="RefSeq" id="WP_188751607.1">
    <property type="nucleotide sequence ID" value="NZ_BMIJ01000009.1"/>
</dbReference>
<organism evidence="1 2">
    <name type="scientific">Marinobacterium zhoushanense</name>
    <dbReference type="NCBI Taxonomy" id="1679163"/>
    <lineage>
        <taxon>Bacteria</taxon>
        <taxon>Pseudomonadati</taxon>
        <taxon>Pseudomonadota</taxon>
        <taxon>Gammaproteobacteria</taxon>
        <taxon>Oceanospirillales</taxon>
        <taxon>Oceanospirillaceae</taxon>
        <taxon>Marinobacterium</taxon>
    </lineage>
</organism>
<evidence type="ECO:0008006" key="3">
    <source>
        <dbReference type="Google" id="ProtNLM"/>
    </source>
</evidence>
<name>A0ABQ1KS89_9GAMM</name>
<gene>
    <name evidence="1" type="ORF">GCM10011352_39600</name>
</gene>
<accession>A0ABQ1KS89</accession>
<protein>
    <recommendedName>
        <fullName evidence="3">TIGR02444 family protein</fullName>
    </recommendedName>
</protein>
<reference evidence="2" key="1">
    <citation type="journal article" date="2019" name="Int. J. Syst. Evol. Microbiol.">
        <title>The Global Catalogue of Microorganisms (GCM) 10K type strain sequencing project: providing services to taxonomists for standard genome sequencing and annotation.</title>
        <authorList>
            <consortium name="The Broad Institute Genomics Platform"/>
            <consortium name="The Broad Institute Genome Sequencing Center for Infectious Disease"/>
            <person name="Wu L."/>
            <person name="Ma J."/>
        </authorList>
    </citation>
    <scope>NUCLEOTIDE SEQUENCE [LARGE SCALE GENOMIC DNA]</scope>
    <source>
        <strain evidence="2">CGMCC 1.15341</strain>
    </source>
</reference>
<dbReference type="EMBL" id="BMIJ01000009">
    <property type="protein sequence ID" value="GGC09298.1"/>
    <property type="molecule type" value="Genomic_DNA"/>
</dbReference>
<evidence type="ECO:0000313" key="1">
    <source>
        <dbReference type="EMBL" id="GGC09298.1"/>
    </source>
</evidence>
<keyword evidence="2" id="KW-1185">Reference proteome</keyword>
<dbReference type="Proteomes" id="UP000629025">
    <property type="component" value="Unassembled WGS sequence"/>
</dbReference>
<proteinExistence type="predicted"/>
<evidence type="ECO:0000313" key="2">
    <source>
        <dbReference type="Proteomes" id="UP000629025"/>
    </source>
</evidence>
<dbReference type="InterPro" id="IPR012659">
    <property type="entry name" value="CHP02444"/>
</dbReference>
<dbReference type="Pfam" id="PF09523">
    <property type="entry name" value="DUF2390"/>
    <property type="match status" value="1"/>
</dbReference>
<sequence length="166" mass="18315">MSLNNPLWQTALRLYALPGVETAALQLQRAGCSINRLLMACYLAQQGRRLVPELLAGEALDWQREITYPLRALRYRVRTRKGERAELEPCYSALRKAELACEQVELMLLWEGLSALALPSAAAGEALARANLELVLVESGVDDLRRFDDQVAVLINAALADPLVSG</sequence>